<dbReference type="GO" id="GO:0006122">
    <property type="term" value="P:mitochondrial electron transport, ubiquinol to cytochrome c"/>
    <property type="evidence" value="ECO:0007669"/>
    <property type="project" value="InterPro"/>
</dbReference>
<reference evidence="1" key="1">
    <citation type="submission" date="2022-10" db="EMBL/GenBank/DDBJ databases">
        <authorList>
            <person name="Byrne P K."/>
        </authorList>
    </citation>
    <scope>NUCLEOTIDE SEQUENCE</scope>
    <source>
        <strain evidence="1">CBS7001</strain>
    </source>
</reference>
<evidence type="ECO:0000313" key="1">
    <source>
        <dbReference type="EMBL" id="CAI4063825.1"/>
    </source>
</evidence>
<dbReference type="Pfam" id="PF09796">
    <property type="entry name" value="QCR10"/>
    <property type="match status" value="1"/>
</dbReference>
<accession>A0AA35NRB8</accession>
<gene>
    <name evidence="1" type="primary">SUVC08G0470</name>
    <name evidence="1" type="ORF">SUVC_08G0470</name>
</gene>
<name>A0AA35NRB8_SACUV</name>
<organism evidence="1 2">
    <name type="scientific">Saccharomyces uvarum</name>
    <name type="common">Yeast</name>
    <name type="synonym">Saccharomyces bayanus var. uvarum</name>
    <dbReference type="NCBI Taxonomy" id="230603"/>
    <lineage>
        <taxon>Eukaryota</taxon>
        <taxon>Fungi</taxon>
        <taxon>Dikarya</taxon>
        <taxon>Ascomycota</taxon>
        <taxon>Saccharomycotina</taxon>
        <taxon>Saccharomycetes</taxon>
        <taxon>Saccharomycetales</taxon>
        <taxon>Saccharomycetaceae</taxon>
        <taxon>Saccharomyces</taxon>
    </lineage>
</organism>
<protein>
    <submittedName>
        <fullName evidence="1">Uncharacterized protein</fullName>
    </submittedName>
</protein>
<proteinExistence type="predicted"/>
<evidence type="ECO:0000313" key="2">
    <source>
        <dbReference type="Proteomes" id="UP001162090"/>
    </source>
</evidence>
<sequence>MLWGGASMFGLFVFTEGWPKFQDAIYKKIPLLGPTLEDHTPPEDKPN</sequence>
<dbReference type="GO" id="GO:0005739">
    <property type="term" value="C:mitochondrion"/>
    <property type="evidence" value="ECO:0007669"/>
    <property type="project" value="GOC"/>
</dbReference>
<dbReference type="Proteomes" id="UP001162090">
    <property type="component" value="Chromosome 8"/>
</dbReference>
<dbReference type="AlphaFoldDB" id="A0AA35NRB8"/>
<dbReference type="EMBL" id="OX365919">
    <property type="protein sequence ID" value="CAI4063825.1"/>
    <property type="molecule type" value="Genomic_DNA"/>
</dbReference>
<dbReference type="PANTHER" id="PTHR28254:SF1">
    <property type="entry name" value="CYTOCHROME B-C1 COMPLEX SUBUNIT 10, MITOCHONDRIAL"/>
    <property type="match status" value="1"/>
</dbReference>
<dbReference type="InterPro" id="IPR019182">
    <property type="entry name" value="Cytochrome_b-c1_su10_fun"/>
</dbReference>
<dbReference type="PANTHER" id="PTHR28254">
    <property type="entry name" value="CYTOCHROME B-C1 COMPLEX SUBUNIT 10"/>
    <property type="match status" value="1"/>
</dbReference>